<dbReference type="InterPro" id="IPR036236">
    <property type="entry name" value="Znf_C2H2_sf"/>
</dbReference>
<keyword evidence="5" id="KW-0863">Zinc-finger</keyword>
<evidence type="ECO:0000313" key="8">
    <source>
        <dbReference type="Ensembl" id="ENSNMLP00000019334.1"/>
    </source>
</evidence>
<evidence type="ECO:0000313" key="9">
    <source>
        <dbReference type="Proteomes" id="UP000694523"/>
    </source>
</evidence>
<dbReference type="GO" id="GO:0000978">
    <property type="term" value="F:RNA polymerase II cis-regulatory region sequence-specific DNA binding"/>
    <property type="evidence" value="ECO:0007669"/>
    <property type="project" value="TreeGrafter"/>
</dbReference>
<evidence type="ECO:0000256" key="5">
    <source>
        <dbReference type="PROSITE-ProRule" id="PRU00042"/>
    </source>
</evidence>
<dbReference type="Proteomes" id="UP000694523">
    <property type="component" value="Unplaced"/>
</dbReference>
<dbReference type="GO" id="GO:0008270">
    <property type="term" value="F:zinc ion binding"/>
    <property type="evidence" value="ECO:0007669"/>
    <property type="project" value="UniProtKB-KW"/>
</dbReference>
<comment type="subcellular location">
    <subcellularLocation>
        <location evidence="1">Nucleus</location>
    </subcellularLocation>
</comment>
<feature type="compositionally biased region" description="Polar residues" evidence="6">
    <location>
        <begin position="62"/>
        <end position="79"/>
    </location>
</feature>
<evidence type="ECO:0000256" key="4">
    <source>
        <dbReference type="ARBA" id="ARBA00022833"/>
    </source>
</evidence>
<keyword evidence="4" id="KW-0862">Zinc</keyword>
<organism evidence="8 9">
    <name type="scientific">Neogobius melanostomus</name>
    <name type="common">round goby</name>
    <dbReference type="NCBI Taxonomy" id="47308"/>
    <lineage>
        <taxon>Eukaryota</taxon>
        <taxon>Metazoa</taxon>
        <taxon>Chordata</taxon>
        <taxon>Craniata</taxon>
        <taxon>Vertebrata</taxon>
        <taxon>Euteleostomi</taxon>
        <taxon>Actinopterygii</taxon>
        <taxon>Neopterygii</taxon>
        <taxon>Teleostei</taxon>
        <taxon>Neoteleostei</taxon>
        <taxon>Acanthomorphata</taxon>
        <taxon>Gobiaria</taxon>
        <taxon>Gobiiformes</taxon>
        <taxon>Gobioidei</taxon>
        <taxon>Gobiidae</taxon>
        <taxon>Benthophilinae</taxon>
        <taxon>Neogobiini</taxon>
        <taxon>Neogobius</taxon>
    </lineage>
</organism>
<dbReference type="GO" id="GO:0000981">
    <property type="term" value="F:DNA-binding transcription factor activity, RNA polymerase II-specific"/>
    <property type="evidence" value="ECO:0007669"/>
    <property type="project" value="TreeGrafter"/>
</dbReference>
<feature type="compositionally biased region" description="Basic and acidic residues" evidence="6">
    <location>
        <begin position="13"/>
        <end position="23"/>
    </location>
</feature>
<dbReference type="PANTHER" id="PTHR45891:SF5">
    <property type="entry name" value="ZINC FINGER HOMEOBOX PROTEIN 4 ISOFORM X1"/>
    <property type="match status" value="1"/>
</dbReference>
<protein>
    <recommendedName>
        <fullName evidence="7">C2H2-type domain-containing protein</fullName>
    </recommendedName>
</protein>
<proteinExistence type="predicted"/>
<dbReference type="Pfam" id="PF12874">
    <property type="entry name" value="zf-met"/>
    <property type="match status" value="1"/>
</dbReference>
<keyword evidence="3" id="KW-0677">Repeat</keyword>
<dbReference type="PANTHER" id="PTHR45891">
    <property type="entry name" value="ZINC FINGER HOMEOBOX PROTEIN"/>
    <property type="match status" value="1"/>
</dbReference>
<feature type="domain" description="C2H2-type" evidence="7">
    <location>
        <begin position="99"/>
        <end position="128"/>
    </location>
</feature>
<sequence>PKSLNGGQDMEEDKIMGQDKGESQPETEEEAKHLLAAKQHATSENADIPDVTDKTDVTNVVHYNSASHIQRMTTGSGETDPQKSPVPVLSRPFVSNKPYQCAICRVSYNHAITLESHMKSVLHQTRSRN</sequence>
<dbReference type="AlphaFoldDB" id="A0A8C6WN16"/>
<keyword evidence="9" id="KW-1185">Reference proteome</keyword>
<dbReference type="PROSITE" id="PS50157">
    <property type="entry name" value="ZINC_FINGER_C2H2_2"/>
    <property type="match status" value="1"/>
</dbReference>
<feature type="region of interest" description="Disordered" evidence="6">
    <location>
        <begin position="1"/>
        <end position="89"/>
    </location>
</feature>
<name>A0A8C6WN16_9GOBI</name>
<evidence type="ECO:0000256" key="1">
    <source>
        <dbReference type="ARBA" id="ARBA00004123"/>
    </source>
</evidence>
<evidence type="ECO:0000256" key="3">
    <source>
        <dbReference type="ARBA" id="ARBA00022737"/>
    </source>
</evidence>
<reference evidence="8" key="2">
    <citation type="submission" date="2025-09" db="UniProtKB">
        <authorList>
            <consortium name="Ensembl"/>
        </authorList>
    </citation>
    <scope>IDENTIFICATION</scope>
</reference>
<evidence type="ECO:0000259" key="7">
    <source>
        <dbReference type="PROSITE" id="PS50157"/>
    </source>
</evidence>
<dbReference type="GO" id="GO:0045664">
    <property type="term" value="P:regulation of neuron differentiation"/>
    <property type="evidence" value="ECO:0007669"/>
    <property type="project" value="TreeGrafter"/>
</dbReference>
<accession>A0A8C6WN16</accession>
<dbReference type="SUPFAM" id="SSF57667">
    <property type="entry name" value="beta-beta-alpha zinc fingers"/>
    <property type="match status" value="1"/>
</dbReference>
<keyword evidence="2" id="KW-0479">Metal-binding</keyword>
<evidence type="ECO:0000256" key="6">
    <source>
        <dbReference type="SAM" id="MobiDB-lite"/>
    </source>
</evidence>
<dbReference type="PROSITE" id="PS00028">
    <property type="entry name" value="ZINC_FINGER_C2H2_1"/>
    <property type="match status" value="1"/>
</dbReference>
<dbReference type="InterPro" id="IPR013087">
    <property type="entry name" value="Znf_C2H2_type"/>
</dbReference>
<dbReference type="Ensembl" id="ENSNMLT00000021724.1">
    <property type="protein sequence ID" value="ENSNMLP00000019334.1"/>
    <property type="gene ID" value="ENSNMLG00000012680.1"/>
</dbReference>
<reference evidence="8" key="1">
    <citation type="submission" date="2025-08" db="UniProtKB">
        <authorList>
            <consortium name="Ensembl"/>
        </authorList>
    </citation>
    <scope>IDENTIFICATION</scope>
</reference>
<dbReference type="GO" id="GO:0005634">
    <property type="term" value="C:nucleus"/>
    <property type="evidence" value="ECO:0007669"/>
    <property type="project" value="UniProtKB-SubCell"/>
</dbReference>
<dbReference type="InterPro" id="IPR051968">
    <property type="entry name" value="ZnFinger_Homeobox_TR"/>
</dbReference>
<evidence type="ECO:0000256" key="2">
    <source>
        <dbReference type="ARBA" id="ARBA00022723"/>
    </source>
</evidence>